<reference evidence="1" key="2">
    <citation type="journal article" date="2015" name="Fish Shellfish Immunol.">
        <title>Early steps in the European eel (Anguilla anguilla)-Vibrio vulnificus interaction in the gills: Role of the RtxA13 toxin.</title>
        <authorList>
            <person name="Callol A."/>
            <person name="Pajuelo D."/>
            <person name="Ebbesson L."/>
            <person name="Teles M."/>
            <person name="MacKenzie S."/>
            <person name="Amaro C."/>
        </authorList>
    </citation>
    <scope>NUCLEOTIDE SEQUENCE</scope>
</reference>
<sequence length="49" mass="5499">MHLLQPINAPAPAYQCSSSSLSMHLLQPINIQYFARRLFLAAGNLQLIF</sequence>
<proteinExistence type="predicted"/>
<evidence type="ECO:0000313" key="1">
    <source>
        <dbReference type="EMBL" id="JAH99465.1"/>
    </source>
</evidence>
<accession>A0A0E9XC94</accession>
<dbReference type="AlphaFoldDB" id="A0A0E9XC94"/>
<protein>
    <submittedName>
        <fullName evidence="1">Uncharacterized protein</fullName>
    </submittedName>
</protein>
<organism evidence="1">
    <name type="scientific">Anguilla anguilla</name>
    <name type="common">European freshwater eel</name>
    <name type="synonym">Muraena anguilla</name>
    <dbReference type="NCBI Taxonomy" id="7936"/>
    <lineage>
        <taxon>Eukaryota</taxon>
        <taxon>Metazoa</taxon>
        <taxon>Chordata</taxon>
        <taxon>Craniata</taxon>
        <taxon>Vertebrata</taxon>
        <taxon>Euteleostomi</taxon>
        <taxon>Actinopterygii</taxon>
        <taxon>Neopterygii</taxon>
        <taxon>Teleostei</taxon>
        <taxon>Anguilliformes</taxon>
        <taxon>Anguillidae</taxon>
        <taxon>Anguilla</taxon>
    </lineage>
</organism>
<dbReference type="EMBL" id="GBXM01009112">
    <property type="protein sequence ID" value="JAH99465.1"/>
    <property type="molecule type" value="Transcribed_RNA"/>
</dbReference>
<name>A0A0E9XC94_ANGAN</name>
<reference evidence="1" key="1">
    <citation type="submission" date="2014-11" db="EMBL/GenBank/DDBJ databases">
        <authorList>
            <person name="Amaro Gonzalez C."/>
        </authorList>
    </citation>
    <scope>NUCLEOTIDE SEQUENCE</scope>
</reference>